<comment type="caution">
    <text evidence="2">The sequence shown here is derived from an EMBL/GenBank/DDBJ whole genome shotgun (WGS) entry which is preliminary data.</text>
</comment>
<sequence>MKSLVVLCWVIATVLAVGEKQLKLEDIERENIANEKKVKVQKQSKAKLSTPTLQSFQKVISPSRLEYGFSPLKAAQKYTPQPQQQAEVSQAFQYAYPQYTTQYSTPLTYTQFPQYQYQQYENIPFVADNQLVQSAKSDHQQYYGQQLIYIQPTVAPTNNIQMVVDANGKAKYYMYIPNQYYNNEGTDINDPIKNIQVQTIPPTYNNVGPQIFTREPDYQQLPQNEHQYITQPQLPPQPVTHPIQYVEPTPRAPQQIQYISPTPAAPQQIQYISSKPVSLRNTQFVSPTPTQEPFVPSPQVTPQTLISKSQYTSKGEPQSLLDSYVPSILQLQYYKQQQEAQINSIEANSKLEVPKRILTRQTLRIPNAQVDTSYSLPLPSPYRANNFKS</sequence>
<evidence type="ECO:0000313" key="3">
    <source>
        <dbReference type="Proteomes" id="UP001458880"/>
    </source>
</evidence>
<feature type="signal peptide" evidence="1">
    <location>
        <begin position="1"/>
        <end position="16"/>
    </location>
</feature>
<dbReference type="EMBL" id="JASPKY010000034">
    <property type="protein sequence ID" value="KAK9747068.1"/>
    <property type="molecule type" value="Genomic_DNA"/>
</dbReference>
<accession>A0AAW1MQL1</accession>
<keyword evidence="1" id="KW-0732">Signal</keyword>
<gene>
    <name evidence="2" type="ORF">QE152_g5575</name>
</gene>
<reference evidence="2 3" key="1">
    <citation type="journal article" date="2024" name="BMC Genomics">
        <title>De novo assembly and annotation of Popillia japonica's genome with initial clues to its potential as an invasive pest.</title>
        <authorList>
            <person name="Cucini C."/>
            <person name="Boschi S."/>
            <person name="Funari R."/>
            <person name="Cardaioli E."/>
            <person name="Iannotti N."/>
            <person name="Marturano G."/>
            <person name="Paoli F."/>
            <person name="Bruttini M."/>
            <person name="Carapelli A."/>
            <person name="Frati F."/>
            <person name="Nardi F."/>
        </authorList>
    </citation>
    <scope>NUCLEOTIDE SEQUENCE [LARGE SCALE GENOMIC DNA]</scope>
    <source>
        <strain evidence="2">DMR45628</strain>
    </source>
</reference>
<organism evidence="2 3">
    <name type="scientific">Popillia japonica</name>
    <name type="common">Japanese beetle</name>
    <dbReference type="NCBI Taxonomy" id="7064"/>
    <lineage>
        <taxon>Eukaryota</taxon>
        <taxon>Metazoa</taxon>
        <taxon>Ecdysozoa</taxon>
        <taxon>Arthropoda</taxon>
        <taxon>Hexapoda</taxon>
        <taxon>Insecta</taxon>
        <taxon>Pterygota</taxon>
        <taxon>Neoptera</taxon>
        <taxon>Endopterygota</taxon>
        <taxon>Coleoptera</taxon>
        <taxon>Polyphaga</taxon>
        <taxon>Scarabaeiformia</taxon>
        <taxon>Scarabaeidae</taxon>
        <taxon>Rutelinae</taxon>
        <taxon>Popillia</taxon>
    </lineage>
</organism>
<protein>
    <submittedName>
        <fullName evidence="2">Uncharacterized protein</fullName>
    </submittedName>
</protein>
<proteinExistence type="predicted"/>
<keyword evidence="3" id="KW-1185">Reference proteome</keyword>
<feature type="chain" id="PRO_5043643201" evidence="1">
    <location>
        <begin position="17"/>
        <end position="389"/>
    </location>
</feature>
<evidence type="ECO:0000256" key="1">
    <source>
        <dbReference type="SAM" id="SignalP"/>
    </source>
</evidence>
<name>A0AAW1MQL1_POPJA</name>
<evidence type="ECO:0000313" key="2">
    <source>
        <dbReference type="EMBL" id="KAK9747068.1"/>
    </source>
</evidence>
<dbReference type="AlphaFoldDB" id="A0AAW1MQL1"/>
<dbReference type="Proteomes" id="UP001458880">
    <property type="component" value="Unassembled WGS sequence"/>
</dbReference>